<evidence type="ECO:0000313" key="2">
    <source>
        <dbReference type="EMBL" id="GAA4285705.1"/>
    </source>
</evidence>
<evidence type="ECO:0000256" key="1">
    <source>
        <dbReference type="SAM" id="MobiDB-lite"/>
    </source>
</evidence>
<proteinExistence type="predicted"/>
<feature type="compositionally biased region" description="Basic and acidic residues" evidence="1">
    <location>
        <begin position="53"/>
        <end position="70"/>
    </location>
</feature>
<reference evidence="3" key="1">
    <citation type="journal article" date="2019" name="Int. J. Syst. Evol. Microbiol.">
        <title>The Global Catalogue of Microorganisms (GCM) 10K type strain sequencing project: providing services to taxonomists for standard genome sequencing and annotation.</title>
        <authorList>
            <consortium name="The Broad Institute Genomics Platform"/>
            <consortium name="The Broad Institute Genome Sequencing Center for Infectious Disease"/>
            <person name="Wu L."/>
            <person name="Ma J."/>
        </authorList>
    </citation>
    <scope>NUCLEOTIDE SEQUENCE [LARGE SCALE GENOMIC DNA]</scope>
    <source>
        <strain evidence="3">JCM 17459</strain>
    </source>
</reference>
<comment type="caution">
    <text evidence="2">The sequence shown here is derived from an EMBL/GenBank/DDBJ whole genome shotgun (WGS) entry which is preliminary data.</text>
</comment>
<sequence length="81" mass="8421">MPFRSREVSPAGGALVVIGTGSGRRRLTASGTAPVAAHDGSPHAFSKQGAHVGCDRPPEENVDEQQEHRGCRPPGQAGLPR</sequence>
<dbReference type="EMBL" id="BAABBA010000001">
    <property type="protein sequence ID" value="GAA4285705.1"/>
    <property type="molecule type" value="Genomic_DNA"/>
</dbReference>
<protein>
    <submittedName>
        <fullName evidence="2">Uncharacterized protein</fullName>
    </submittedName>
</protein>
<feature type="region of interest" description="Disordered" evidence="1">
    <location>
        <begin position="21"/>
        <end position="81"/>
    </location>
</feature>
<evidence type="ECO:0000313" key="3">
    <source>
        <dbReference type="Proteomes" id="UP001499841"/>
    </source>
</evidence>
<name>A0ABP8EP59_9MICO</name>
<gene>
    <name evidence="2" type="ORF">GCM10022262_00640</name>
</gene>
<accession>A0ABP8EP59</accession>
<organism evidence="2 3">
    <name type="scientific">Georgenia daeguensis</name>
    <dbReference type="NCBI Taxonomy" id="908355"/>
    <lineage>
        <taxon>Bacteria</taxon>
        <taxon>Bacillati</taxon>
        <taxon>Actinomycetota</taxon>
        <taxon>Actinomycetes</taxon>
        <taxon>Micrococcales</taxon>
        <taxon>Bogoriellaceae</taxon>
        <taxon>Georgenia</taxon>
    </lineage>
</organism>
<keyword evidence="3" id="KW-1185">Reference proteome</keyword>
<dbReference type="Proteomes" id="UP001499841">
    <property type="component" value="Unassembled WGS sequence"/>
</dbReference>